<dbReference type="EMBL" id="JBBBZM010000466">
    <property type="protein sequence ID" value="KAL0630623.1"/>
    <property type="molecule type" value="Genomic_DNA"/>
</dbReference>
<sequence length="82" mass="9066">MEADCPLPEFITNDNNILDMINKKTATENLQFLLARRSAISNILVQTNPTMSADQGATLFMEIAAALDPITIEVRSIQAKCR</sequence>
<name>A0ABR3G481_9PEZI</name>
<reference evidence="1 2" key="1">
    <citation type="submission" date="2024-02" db="EMBL/GenBank/DDBJ databases">
        <title>Discinaceae phylogenomics.</title>
        <authorList>
            <person name="Dirks A.C."/>
            <person name="James T.Y."/>
        </authorList>
    </citation>
    <scope>NUCLEOTIDE SEQUENCE [LARGE SCALE GENOMIC DNA]</scope>
    <source>
        <strain evidence="1 2">ACD0624</strain>
    </source>
</reference>
<organism evidence="1 2">
    <name type="scientific">Discina gigas</name>
    <dbReference type="NCBI Taxonomy" id="1032678"/>
    <lineage>
        <taxon>Eukaryota</taxon>
        <taxon>Fungi</taxon>
        <taxon>Dikarya</taxon>
        <taxon>Ascomycota</taxon>
        <taxon>Pezizomycotina</taxon>
        <taxon>Pezizomycetes</taxon>
        <taxon>Pezizales</taxon>
        <taxon>Discinaceae</taxon>
        <taxon>Discina</taxon>
    </lineage>
</organism>
<protein>
    <recommendedName>
        <fullName evidence="3">Chorismate mutase</fullName>
    </recommendedName>
</protein>
<evidence type="ECO:0000313" key="2">
    <source>
        <dbReference type="Proteomes" id="UP001447188"/>
    </source>
</evidence>
<proteinExistence type="predicted"/>
<evidence type="ECO:0000313" key="1">
    <source>
        <dbReference type="EMBL" id="KAL0630623.1"/>
    </source>
</evidence>
<gene>
    <name evidence="1" type="ORF">Q9L58_010528</name>
</gene>
<comment type="caution">
    <text evidence="1">The sequence shown here is derived from an EMBL/GenBank/DDBJ whole genome shotgun (WGS) entry which is preliminary data.</text>
</comment>
<dbReference type="Proteomes" id="UP001447188">
    <property type="component" value="Unassembled WGS sequence"/>
</dbReference>
<evidence type="ECO:0008006" key="3">
    <source>
        <dbReference type="Google" id="ProtNLM"/>
    </source>
</evidence>
<accession>A0ABR3G481</accession>
<keyword evidence="2" id="KW-1185">Reference proteome</keyword>